<accession>A0A1I8IHV8</accession>
<feature type="region of interest" description="Disordered" evidence="1">
    <location>
        <begin position="543"/>
        <end position="594"/>
    </location>
</feature>
<organism evidence="2 3">
    <name type="scientific">Macrostomum lignano</name>
    <dbReference type="NCBI Taxonomy" id="282301"/>
    <lineage>
        <taxon>Eukaryota</taxon>
        <taxon>Metazoa</taxon>
        <taxon>Spiralia</taxon>
        <taxon>Lophotrochozoa</taxon>
        <taxon>Platyhelminthes</taxon>
        <taxon>Rhabditophora</taxon>
        <taxon>Macrostomorpha</taxon>
        <taxon>Macrostomida</taxon>
        <taxon>Macrostomidae</taxon>
        <taxon>Macrostomum</taxon>
    </lineage>
</organism>
<evidence type="ECO:0000256" key="1">
    <source>
        <dbReference type="SAM" id="MobiDB-lite"/>
    </source>
</evidence>
<sequence>PGGAAVAIVEWVNVHQLPVRQGGHLHRVQLGGVLRVQPVEEVRHQAGHKVHIAQNSAVDLQQVAEQQGSRLSQQAAIEKHESGVEAQDFVVLKQALAANCDAGLQDGAGLRQVQRVALDGVAVVHVAEVVLLLQPAEARVRLRDVVVLVHLLVDAVEPGLVDLLNQGQSSLAGGLGLGTAEGSHGLGIVRVELPGVLKQPLGLGQVASPEKLPGQPESAVGLADQGDRTRPKKLLISASVIVSFMTATACTVPFSIRESPCRNPKRMQRHVGISVVVRGGATWIARLSLTSHVSPCCTLANSTFSSHILDDTPSSLAPSLLHSTFSDIHCCVWPHTKLLLLASASSLITQAALSFEPTPSMSFLLKVRNLAALSLANAAQRRDCELSAAASPSMRWHTAVYWKSEHWQVSESNWATSWPVESFVDMASRTQSEMPNGVSATRTAWASGRHCGSPRFCHWTTELSQMISSTQQSRIRAQPAMSKHTLSLVQAVPVGPEVSGQPVHSCMSQLETDADELVTEASSIQLTRISCGRNGVSVAMETMSDPRSSSDVWSLVDAQPKKPRRLPSPPSRHGDGAPWARIRRPPLPPAGGLCGPAATAAAAGWVGDEAVEADRHKVTKTQKLKDTLTLPDLNSNRQRLFLSLQSVSGERDAPSNNVDLFVAAAVSPPDWMKKLSAKAAESTLAVSVLLAFTSCCFSAICSSSSLPGSGPATQQGGMSAETAWSCSRQSLPLLLLLSLAASSCLGASLSPAGSGAASEPADVLEGDWIKFDCPYDQGLDKSKLHELGASVQDCQQPLELLQDPGLFTRALVAAVLGKVSALSDSMNSGVLKGRQPPALQVNSQHPLVRDGLVEVDEARSSVGLIRLRVRAVTNRTGGLCAVCGQTVSSFSYSMVKKTALGIRKPPVASLSFVSQRSPAAALYSETRDAAGARRLELQSGALPGWLRCDGAAEQLTAVRLFKDDKLLNETPDSRLQQSLGPDFSEQLIGSYRCEAVSSQPFLMEKGKNIGFDSLYLLGPSPFPTPTVAVKPRFELSELVRYTPVGQQEDVQKQAVLFQKKKKFSRPRCRGSLRICLSAAPVLENLPFYVSSWSHADIKPT</sequence>
<proteinExistence type="predicted"/>
<dbReference type="AlphaFoldDB" id="A0A1I8IHV8"/>
<dbReference type="WBParaSite" id="maker-uti_cns_0012524-snap-gene-0.2-mRNA-1">
    <property type="protein sequence ID" value="maker-uti_cns_0012524-snap-gene-0.2-mRNA-1"/>
    <property type="gene ID" value="maker-uti_cns_0012524-snap-gene-0.2"/>
</dbReference>
<evidence type="ECO:0000313" key="2">
    <source>
        <dbReference type="Proteomes" id="UP000095280"/>
    </source>
</evidence>
<evidence type="ECO:0000313" key="3">
    <source>
        <dbReference type="WBParaSite" id="maker-uti_cns_0012524-snap-gene-0.2-mRNA-1"/>
    </source>
</evidence>
<reference evidence="3" key="1">
    <citation type="submission" date="2016-11" db="UniProtKB">
        <authorList>
            <consortium name="WormBaseParasite"/>
        </authorList>
    </citation>
    <scope>IDENTIFICATION</scope>
</reference>
<protein>
    <submittedName>
        <fullName evidence="3">Ig-like domain-containing protein</fullName>
    </submittedName>
</protein>
<keyword evidence="2" id="KW-1185">Reference proteome</keyword>
<name>A0A1I8IHV8_9PLAT</name>
<dbReference type="Proteomes" id="UP000095280">
    <property type="component" value="Unplaced"/>
</dbReference>